<keyword evidence="5" id="KW-0106">Calcium</keyword>
<evidence type="ECO:0000313" key="7">
    <source>
        <dbReference type="EMBL" id="KAJ9682351.1"/>
    </source>
</evidence>
<evidence type="ECO:0000256" key="4">
    <source>
        <dbReference type="ARBA" id="ARBA00022737"/>
    </source>
</evidence>
<feature type="domain" description="EF-hand" evidence="6">
    <location>
        <begin position="12"/>
        <end position="47"/>
    </location>
</feature>
<dbReference type="FunFam" id="1.10.238.10:FF:000202">
    <property type="entry name" value="Calmodulin-like protein 8"/>
    <property type="match status" value="1"/>
</dbReference>
<dbReference type="EMBL" id="JARBHA010000014">
    <property type="protein sequence ID" value="KAJ9682351.1"/>
    <property type="molecule type" value="Genomic_DNA"/>
</dbReference>
<dbReference type="FunFam" id="1.10.238.10:FF:000327">
    <property type="entry name" value="Calmodulin-like protein 11"/>
    <property type="match status" value="1"/>
</dbReference>
<dbReference type="CDD" id="cd00051">
    <property type="entry name" value="EFh"/>
    <property type="match status" value="2"/>
</dbReference>
<dbReference type="Gene3D" id="1.10.238.10">
    <property type="entry name" value="EF-hand"/>
    <property type="match status" value="2"/>
</dbReference>
<dbReference type="PROSITE" id="PS00018">
    <property type="entry name" value="EF_HAND_1"/>
    <property type="match status" value="4"/>
</dbReference>
<comment type="function">
    <text evidence="1">Potential calcium sensor.</text>
</comment>
<evidence type="ECO:0000256" key="3">
    <source>
        <dbReference type="ARBA" id="ARBA00022723"/>
    </source>
</evidence>
<dbReference type="InterPro" id="IPR050230">
    <property type="entry name" value="CALM/Myosin/TropC-like"/>
</dbReference>
<dbReference type="Proteomes" id="UP001168098">
    <property type="component" value="Unassembled WGS sequence"/>
</dbReference>
<dbReference type="PANTHER" id="PTHR23048">
    <property type="entry name" value="MYOSIN LIGHT CHAIN 1, 3"/>
    <property type="match status" value="1"/>
</dbReference>
<evidence type="ECO:0000259" key="6">
    <source>
        <dbReference type="PROSITE" id="PS50222"/>
    </source>
</evidence>
<feature type="domain" description="EF-hand" evidence="6">
    <location>
        <begin position="48"/>
        <end position="83"/>
    </location>
</feature>
<dbReference type="InterPro" id="IPR018247">
    <property type="entry name" value="EF_Hand_1_Ca_BS"/>
</dbReference>
<feature type="domain" description="EF-hand" evidence="6">
    <location>
        <begin position="147"/>
        <end position="179"/>
    </location>
</feature>
<accession>A0AA38Z4P7</accession>
<dbReference type="PANTHER" id="PTHR23048:SF0">
    <property type="entry name" value="CALMODULIN LIKE 3"/>
    <property type="match status" value="1"/>
</dbReference>
<dbReference type="Pfam" id="PF13499">
    <property type="entry name" value="EF-hand_7"/>
    <property type="match status" value="2"/>
</dbReference>
<name>A0AA38Z4P7_VITRO</name>
<feature type="domain" description="EF-hand" evidence="6">
    <location>
        <begin position="111"/>
        <end position="146"/>
    </location>
</feature>
<dbReference type="PROSITE" id="PS50222">
    <property type="entry name" value="EF_HAND_2"/>
    <property type="match status" value="4"/>
</dbReference>
<dbReference type="GO" id="GO:0016460">
    <property type="term" value="C:myosin II complex"/>
    <property type="evidence" value="ECO:0007669"/>
    <property type="project" value="TreeGrafter"/>
</dbReference>
<dbReference type="InterPro" id="IPR002048">
    <property type="entry name" value="EF_hand_dom"/>
</dbReference>
<keyword evidence="4" id="KW-0677">Repeat</keyword>
<dbReference type="AlphaFoldDB" id="A0AA38Z4P7"/>
<comment type="caution">
    <text evidence="7">The sequence shown here is derived from an EMBL/GenBank/DDBJ whole genome shotgun (WGS) entry which is preliminary data.</text>
</comment>
<sequence>MRPDNGDVLTAEQIAEFQEAFCLFDKDGDGCITLDELATVIKSLEHSTTKEELQTMMDEIDVDGNGTIEFGEFLNLMARKMKVKYQRSTFRPISLLLIFLIGKCFLLQESEAEEELKEAFKVFDKDQDGYISANELRNVMFNLGEALTDEEAEQMIREADFDGDGKVNYEEFVRMMLAV</sequence>
<proteinExistence type="inferred from homology"/>
<evidence type="ECO:0000256" key="1">
    <source>
        <dbReference type="ARBA" id="ARBA00003291"/>
    </source>
</evidence>
<evidence type="ECO:0000256" key="2">
    <source>
        <dbReference type="ARBA" id="ARBA00009763"/>
    </source>
</evidence>
<dbReference type="GO" id="GO:0005509">
    <property type="term" value="F:calcium ion binding"/>
    <property type="evidence" value="ECO:0007669"/>
    <property type="project" value="InterPro"/>
</dbReference>
<comment type="similarity">
    <text evidence="2">Belongs to the calmodulin family.</text>
</comment>
<keyword evidence="8" id="KW-1185">Reference proteome</keyword>
<dbReference type="SUPFAM" id="SSF47473">
    <property type="entry name" value="EF-hand"/>
    <property type="match status" value="1"/>
</dbReference>
<evidence type="ECO:0000256" key="5">
    <source>
        <dbReference type="ARBA" id="ARBA00022837"/>
    </source>
</evidence>
<evidence type="ECO:0000313" key="8">
    <source>
        <dbReference type="Proteomes" id="UP001168098"/>
    </source>
</evidence>
<dbReference type="InterPro" id="IPR011992">
    <property type="entry name" value="EF-hand-dom_pair"/>
</dbReference>
<organism evidence="7 8">
    <name type="scientific">Vitis rotundifolia</name>
    <name type="common">Muscadine grape</name>
    <dbReference type="NCBI Taxonomy" id="103349"/>
    <lineage>
        <taxon>Eukaryota</taxon>
        <taxon>Viridiplantae</taxon>
        <taxon>Streptophyta</taxon>
        <taxon>Embryophyta</taxon>
        <taxon>Tracheophyta</taxon>
        <taxon>Spermatophyta</taxon>
        <taxon>Magnoliopsida</taxon>
        <taxon>eudicotyledons</taxon>
        <taxon>Gunneridae</taxon>
        <taxon>Pentapetalae</taxon>
        <taxon>rosids</taxon>
        <taxon>Vitales</taxon>
        <taxon>Vitaceae</taxon>
        <taxon>Viteae</taxon>
        <taxon>Vitis</taxon>
    </lineage>
</organism>
<gene>
    <name evidence="7" type="ORF">PVL29_018299</name>
</gene>
<reference evidence="7 8" key="1">
    <citation type="journal article" date="2023" name="BMC Biotechnol.">
        <title>Vitis rotundifolia cv Carlos genome sequencing.</title>
        <authorList>
            <person name="Huff M."/>
            <person name="Hulse-Kemp A."/>
            <person name="Scheffler B."/>
            <person name="Youngblood R."/>
            <person name="Simpson S."/>
            <person name="Babiker E."/>
            <person name="Staton M."/>
        </authorList>
    </citation>
    <scope>NUCLEOTIDE SEQUENCE [LARGE SCALE GENOMIC DNA]</scope>
    <source>
        <tissue evidence="7">Leaf</tissue>
    </source>
</reference>
<dbReference type="SMART" id="SM00054">
    <property type="entry name" value="EFh"/>
    <property type="match status" value="4"/>
</dbReference>
<protein>
    <recommendedName>
        <fullName evidence="6">EF-hand domain-containing protein</fullName>
    </recommendedName>
</protein>
<keyword evidence="3" id="KW-0479">Metal-binding</keyword>